<protein>
    <submittedName>
        <fullName evidence="2">Uncharacterized protein</fullName>
    </submittedName>
</protein>
<feature type="chain" id="PRO_5026653756" evidence="1">
    <location>
        <begin position="21"/>
        <end position="178"/>
    </location>
</feature>
<accession>A0A6M4GQU2</accession>
<evidence type="ECO:0000313" key="3">
    <source>
        <dbReference type="Proteomes" id="UP000501534"/>
    </source>
</evidence>
<evidence type="ECO:0000313" key="2">
    <source>
        <dbReference type="EMBL" id="QJR09720.1"/>
    </source>
</evidence>
<dbReference type="KEGG" id="uru:DSM104443_00770"/>
<name>A0A6M4GQU2_9PROT</name>
<proteinExistence type="predicted"/>
<feature type="signal peptide" evidence="1">
    <location>
        <begin position="1"/>
        <end position="20"/>
    </location>
</feature>
<gene>
    <name evidence="2" type="ORF">DSM104443_00770</name>
</gene>
<dbReference type="RefSeq" id="WP_171089664.1">
    <property type="nucleotide sequence ID" value="NZ_CP053069.1"/>
</dbReference>
<keyword evidence="3" id="KW-1185">Reference proteome</keyword>
<evidence type="ECO:0000256" key="1">
    <source>
        <dbReference type="SAM" id="SignalP"/>
    </source>
</evidence>
<sequence length="178" mass="19255">MKPMAFAAAAVLAACVPLLPHDYLEPSAPGATTIVNRCWGMRDQVEMDLGPVKAFARVARFPPSLRFVELRLQVPPGHVIVPDGDEATLTGASGSERRRVVLGTTSNPTLPTEPLRAMEGGRVAGGFDRNHWLFIPIEGDGEIEVRFPAMSLDGKPFPLPPIRFTPRSHVQVAAPLQC</sequence>
<dbReference type="Proteomes" id="UP000501534">
    <property type="component" value="Chromosome"/>
</dbReference>
<reference evidence="2 3" key="1">
    <citation type="submission" date="2020-04" db="EMBL/GenBank/DDBJ databases">
        <title>Usitatibacter rugosus gen. nov., sp. nov. and Usitatibacter palustris sp. nov., novel members of Usitatibacteraceae fam. nov. within the order Nitrosomonadales isolated from soil.</title>
        <authorList>
            <person name="Huber K.J."/>
            <person name="Neumann-Schaal M."/>
            <person name="Geppert A."/>
            <person name="Luckner M."/>
            <person name="Wanner G."/>
            <person name="Overmann J."/>
        </authorList>
    </citation>
    <scope>NUCLEOTIDE SEQUENCE [LARGE SCALE GENOMIC DNA]</scope>
    <source>
        <strain evidence="2 3">0125_3</strain>
    </source>
</reference>
<keyword evidence="1" id="KW-0732">Signal</keyword>
<organism evidence="2 3">
    <name type="scientific">Usitatibacter rugosus</name>
    <dbReference type="NCBI Taxonomy" id="2732067"/>
    <lineage>
        <taxon>Bacteria</taxon>
        <taxon>Pseudomonadati</taxon>
        <taxon>Pseudomonadota</taxon>
        <taxon>Betaproteobacteria</taxon>
        <taxon>Nitrosomonadales</taxon>
        <taxon>Usitatibacteraceae</taxon>
        <taxon>Usitatibacter</taxon>
    </lineage>
</organism>
<dbReference type="AlphaFoldDB" id="A0A6M4GQU2"/>
<dbReference type="PROSITE" id="PS51257">
    <property type="entry name" value="PROKAR_LIPOPROTEIN"/>
    <property type="match status" value="1"/>
</dbReference>
<dbReference type="EMBL" id="CP053069">
    <property type="protein sequence ID" value="QJR09720.1"/>
    <property type="molecule type" value="Genomic_DNA"/>
</dbReference>